<evidence type="ECO:0000256" key="7">
    <source>
        <dbReference type="SAM" id="MobiDB-lite"/>
    </source>
</evidence>
<keyword evidence="5" id="KW-0804">Transcription</keyword>
<dbReference type="OrthoDB" id="10031947at2759"/>
<feature type="compositionally biased region" description="Polar residues" evidence="7">
    <location>
        <begin position="38"/>
        <end position="51"/>
    </location>
</feature>
<evidence type="ECO:0000256" key="6">
    <source>
        <dbReference type="ARBA" id="ARBA00023242"/>
    </source>
</evidence>
<feature type="region of interest" description="Disordered" evidence="7">
    <location>
        <begin position="34"/>
        <end position="88"/>
    </location>
</feature>
<dbReference type="Pfam" id="PF04082">
    <property type="entry name" value="Fungal_trans"/>
    <property type="match status" value="1"/>
</dbReference>
<reference evidence="9 10" key="1">
    <citation type="submission" date="2016-07" db="EMBL/GenBank/DDBJ databases">
        <title>Pervasive Adenine N6-methylation of Active Genes in Fungi.</title>
        <authorList>
            <consortium name="DOE Joint Genome Institute"/>
            <person name="Mondo S.J."/>
            <person name="Dannebaum R.O."/>
            <person name="Kuo R.C."/>
            <person name="Labutti K."/>
            <person name="Haridas S."/>
            <person name="Kuo A."/>
            <person name="Salamov A."/>
            <person name="Ahrendt S.R."/>
            <person name="Lipzen A."/>
            <person name="Sullivan W."/>
            <person name="Andreopoulos W.B."/>
            <person name="Clum A."/>
            <person name="Lindquist E."/>
            <person name="Daum C."/>
            <person name="Ramamoorthy G.K."/>
            <person name="Gryganskyi A."/>
            <person name="Culley D."/>
            <person name="Magnuson J.K."/>
            <person name="James T.Y."/>
            <person name="O'Malley M.A."/>
            <person name="Stajich J.E."/>
            <person name="Spatafora J.W."/>
            <person name="Visel A."/>
            <person name="Grigoriev I.V."/>
        </authorList>
    </citation>
    <scope>NUCLEOTIDE SEQUENCE [LARGE SCALE GENOMIC DNA]</scope>
    <source>
        <strain evidence="9 10">CBS 129021</strain>
    </source>
</reference>
<dbReference type="GO" id="GO:0006351">
    <property type="term" value="P:DNA-templated transcription"/>
    <property type="evidence" value="ECO:0007669"/>
    <property type="project" value="InterPro"/>
</dbReference>
<keyword evidence="3" id="KW-0805">Transcription regulation</keyword>
<sequence>MVKFVESDSSGLPLKRKQVSQACLSCRRRKKRCVHEGQYSSEGTAQLQDSVSPPRPGQHPVSLATTVSKISPANSWPSESPRSQENRTSRFVGDLNPEHLLIEATSPHSSRDLSVRGGIGVWQIKRGETSNATLPPSAQPGPNQTLNEILVSHAKSRCLPCVPPPATWTALSQIYIERLDPLFPVVSNYTAELPDNSVSAIVVKQAICLAASADPDAAAHLRLRPHGPVVSRYEFCGTLSAAIQGTLDAGLITDRIWLIRILLLFSMHVQPSSSEEADLPTSVFAKAVHHMHTLGLHIGFSKEDADYEQIQTLFCCIWALDRLNAALYGRACLIHERDIGWDFNECIEQQPPPFRLYLMVTQLLNQVIGLYRPGKNPIEEPMVIDLPISEQLILDADAIKVASPLLATIEILYHSVSILSCRYPPGGSPGSTVLPPRGTNSRRSLSADRVTDIIQEEFPGQISYMPLIPYAVSLSLSVSYRKMRYSSVPMFRLRGRRAFAANTALLKKLGDTFFTAKTMATMAEQVLQEMDKAVVSITQETSTVDNSTPEKEKPQSEAQPSTEPMNMNPAARSFRANPLVHDNGMNGTSIFFAAPELDVFGHFDPSFNLGAVDAALEANLDFGTSSNWYDWQQTWG</sequence>
<keyword evidence="1" id="KW-0479">Metal-binding</keyword>
<keyword evidence="6" id="KW-0539">Nucleus</keyword>
<dbReference type="InterPro" id="IPR036864">
    <property type="entry name" value="Zn2-C6_fun-type_DNA-bd_sf"/>
</dbReference>
<evidence type="ECO:0000256" key="2">
    <source>
        <dbReference type="ARBA" id="ARBA00022833"/>
    </source>
</evidence>
<evidence type="ECO:0000256" key="5">
    <source>
        <dbReference type="ARBA" id="ARBA00023163"/>
    </source>
</evidence>
<dbReference type="InterPro" id="IPR001138">
    <property type="entry name" value="Zn2Cys6_DnaBD"/>
</dbReference>
<comment type="caution">
    <text evidence="9">The sequence shown here is derived from an EMBL/GenBank/DDBJ whole genome shotgun (WGS) entry which is preliminary data.</text>
</comment>
<dbReference type="GO" id="GO:0008270">
    <property type="term" value="F:zinc ion binding"/>
    <property type="evidence" value="ECO:0007669"/>
    <property type="project" value="InterPro"/>
</dbReference>
<protein>
    <recommendedName>
        <fullName evidence="8">Xylanolytic transcriptional activator regulatory domain-containing protein</fullName>
    </recommendedName>
</protein>
<gene>
    <name evidence="9" type="ORF">BCR38DRAFT_334546</name>
</gene>
<dbReference type="InterPro" id="IPR007219">
    <property type="entry name" value="XnlR_reg_dom"/>
</dbReference>
<dbReference type="GeneID" id="63771541"/>
<dbReference type="GO" id="GO:0003677">
    <property type="term" value="F:DNA binding"/>
    <property type="evidence" value="ECO:0007669"/>
    <property type="project" value="UniProtKB-KW"/>
</dbReference>
<feature type="compositionally biased region" description="Polar residues" evidence="7">
    <location>
        <begin position="556"/>
        <end position="565"/>
    </location>
</feature>
<dbReference type="PANTHER" id="PTHR47171:SF6">
    <property type="entry name" value="SPECIFIC TRANSCRIPTION FACTOR, PUTATIVE (AFU_ORTHOLOGUE AFUA_2G06130)-RELATED"/>
    <property type="match status" value="1"/>
</dbReference>
<evidence type="ECO:0000256" key="1">
    <source>
        <dbReference type="ARBA" id="ARBA00022723"/>
    </source>
</evidence>
<dbReference type="EMBL" id="MCFJ01000003">
    <property type="protein sequence ID" value="ORY68210.1"/>
    <property type="molecule type" value="Genomic_DNA"/>
</dbReference>
<feature type="compositionally biased region" description="Polar residues" evidence="7">
    <location>
        <begin position="63"/>
        <end position="81"/>
    </location>
</feature>
<feature type="domain" description="Xylanolytic transcriptional activator regulatory" evidence="8">
    <location>
        <begin position="174"/>
        <end position="339"/>
    </location>
</feature>
<dbReference type="RefSeq" id="XP_040718497.1">
    <property type="nucleotide sequence ID" value="XM_040855329.1"/>
</dbReference>
<dbReference type="CDD" id="cd12148">
    <property type="entry name" value="fungal_TF_MHR"/>
    <property type="match status" value="1"/>
</dbReference>
<accession>A0A1Y2E9G2</accession>
<feature type="region of interest" description="Disordered" evidence="7">
    <location>
        <begin position="539"/>
        <end position="569"/>
    </location>
</feature>
<proteinExistence type="predicted"/>
<dbReference type="PANTHER" id="PTHR47171">
    <property type="entry name" value="FARA-RELATED"/>
    <property type="match status" value="1"/>
</dbReference>
<evidence type="ECO:0000256" key="3">
    <source>
        <dbReference type="ARBA" id="ARBA00023015"/>
    </source>
</evidence>
<dbReference type="CDD" id="cd00067">
    <property type="entry name" value="GAL4"/>
    <property type="match status" value="1"/>
</dbReference>
<evidence type="ECO:0000259" key="8">
    <source>
        <dbReference type="Pfam" id="PF04082"/>
    </source>
</evidence>
<dbReference type="Proteomes" id="UP000193689">
    <property type="component" value="Unassembled WGS sequence"/>
</dbReference>
<dbReference type="AlphaFoldDB" id="A0A1Y2E9G2"/>
<dbReference type="InterPro" id="IPR052073">
    <property type="entry name" value="Amide_Lactam_Regulators"/>
</dbReference>
<evidence type="ECO:0000313" key="9">
    <source>
        <dbReference type="EMBL" id="ORY68210.1"/>
    </source>
</evidence>
<name>A0A1Y2E9G2_9PEZI</name>
<keyword evidence="10" id="KW-1185">Reference proteome</keyword>
<evidence type="ECO:0000256" key="4">
    <source>
        <dbReference type="ARBA" id="ARBA00023125"/>
    </source>
</evidence>
<dbReference type="STRING" id="1141098.A0A1Y2E9G2"/>
<dbReference type="InParanoid" id="A0A1Y2E9G2"/>
<keyword evidence="4" id="KW-0238">DNA-binding</keyword>
<keyword evidence="2" id="KW-0862">Zinc</keyword>
<organism evidence="9 10">
    <name type="scientific">Pseudomassariella vexata</name>
    <dbReference type="NCBI Taxonomy" id="1141098"/>
    <lineage>
        <taxon>Eukaryota</taxon>
        <taxon>Fungi</taxon>
        <taxon>Dikarya</taxon>
        <taxon>Ascomycota</taxon>
        <taxon>Pezizomycotina</taxon>
        <taxon>Sordariomycetes</taxon>
        <taxon>Xylariomycetidae</taxon>
        <taxon>Amphisphaeriales</taxon>
        <taxon>Pseudomassariaceae</taxon>
        <taxon>Pseudomassariella</taxon>
    </lineage>
</organism>
<dbReference type="SUPFAM" id="SSF57701">
    <property type="entry name" value="Zn2/Cys6 DNA-binding domain"/>
    <property type="match status" value="1"/>
</dbReference>
<dbReference type="GO" id="GO:0000981">
    <property type="term" value="F:DNA-binding transcription factor activity, RNA polymerase II-specific"/>
    <property type="evidence" value="ECO:0007669"/>
    <property type="project" value="InterPro"/>
</dbReference>
<evidence type="ECO:0000313" key="10">
    <source>
        <dbReference type="Proteomes" id="UP000193689"/>
    </source>
</evidence>